<sequence length="419" mass="46093">MDERTSLLKPKLADWQTATRADDAKRTPNEMPSISCVFKAQSENAKAAYYRRQGTRAILNAMLNALACFEVGVLLTSSVGFLAILRLIPRGPLLAVMAPLWIGHLLAAAWHVRAVVLLHGFLYGRTPSILRQRSIRALSRREKLPFARSFIMISAQLMIIAGLVVAFDVSLFLRLSGAYGPGPSAASVLMPLIILTVLTILNGILCRGTSALKMLMATLVLIQLLLFVTKIDHGVAIQWLAICIPSLVLFGALVILLTFQILLFYLEPVCNASRIFGRVPNDSQLEIARNYLVGLLCLLTVVTLVCEQLDEIGAGNAFGLSGYTVRVMGGRLPTMASALLFIFASVLILWSIYRVACEEAKIYVDYTGEHKPMPLIQTPSGEWDAVEPESHWRAYNMRFLGPESPVTIESVPISIILEK</sequence>
<proteinExistence type="predicted"/>
<feature type="transmembrane region" description="Helical" evidence="1">
    <location>
        <begin position="100"/>
        <end position="124"/>
    </location>
</feature>
<protein>
    <submittedName>
        <fullName evidence="2">Uncharacterized protein</fullName>
    </submittedName>
</protein>
<evidence type="ECO:0000313" key="2">
    <source>
        <dbReference type="EMBL" id="CAD9441621.1"/>
    </source>
</evidence>
<reference evidence="2" key="1">
    <citation type="submission" date="2021-01" db="EMBL/GenBank/DDBJ databases">
        <authorList>
            <person name="Corre E."/>
            <person name="Pelletier E."/>
            <person name="Niang G."/>
            <person name="Scheremetjew M."/>
            <person name="Finn R."/>
            <person name="Kale V."/>
            <person name="Holt S."/>
            <person name="Cochrane G."/>
            <person name="Meng A."/>
            <person name="Brown T."/>
            <person name="Cohen L."/>
        </authorList>
    </citation>
    <scope>NUCLEOTIDE SEQUENCE</scope>
    <source>
        <strain evidence="2">CCMP1381</strain>
    </source>
</reference>
<accession>A0A7S2GA08</accession>
<dbReference type="EMBL" id="HBGS01035996">
    <property type="protein sequence ID" value="CAD9441621.1"/>
    <property type="molecule type" value="Transcribed_RNA"/>
</dbReference>
<keyword evidence="1" id="KW-0812">Transmembrane</keyword>
<feature type="transmembrane region" description="Helical" evidence="1">
    <location>
        <begin position="237"/>
        <end position="266"/>
    </location>
</feature>
<feature type="transmembrane region" description="Helical" evidence="1">
    <location>
        <begin position="61"/>
        <end position="88"/>
    </location>
</feature>
<feature type="transmembrane region" description="Helical" evidence="1">
    <location>
        <begin position="185"/>
        <end position="205"/>
    </location>
</feature>
<feature type="transmembrane region" description="Helical" evidence="1">
    <location>
        <begin position="335"/>
        <end position="353"/>
    </location>
</feature>
<feature type="transmembrane region" description="Helical" evidence="1">
    <location>
        <begin position="212"/>
        <end position="231"/>
    </location>
</feature>
<keyword evidence="1" id="KW-1133">Transmembrane helix</keyword>
<name>A0A7S2GA08_9STRA</name>
<gene>
    <name evidence="2" type="ORF">DSPE1174_LOCUS18634</name>
</gene>
<keyword evidence="1" id="KW-0472">Membrane</keyword>
<feature type="transmembrane region" description="Helical" evidence="1">
    <location>
        <begin position="145"/>
        <end position="173"/>
    </location>
</feature>
<feature type="transmembrane region" description="Helical" evidence="1">
    <location>
        <begin position="287"/>
        <end position="305"/>
    </location>
</feature>
<organism evidence="2">
    <name type="scientific">Octactis speculum</name>
    <dbReference type="NCBI Taxonomy" id="3111310"/>
    <lineage>
        <taxon>Eukaryota</taxon>
        <taxon>Sar</taxon>
        <taxon>Stramenopiles</taxon>
        <taxon>Ochrophyta</taxon>
        <taxon>Dictyochophyceae</taxon>
        <taxon>Dictyochales</taxon>
        <taxon>Dictyochaceae</taxon>
        <taxon>Octactis</taxon>
    </lineage>
</organism>
<dbReference type="AlphaFoldDB" id="A0A7S2GA08"/>
<evidence type="ECO:0000256" key="1">
    <source>
        <dbReference type="SAM" id="Phobius"/>
    </source>
</evidence>